<dbReference type="AlphaFoldDB" id="A0A914HM44"/>
<reference evidence="3" key="1">
    <citation type="submission" date="2022-11" db="UniProtKB">
        <authorList>
            <consortium name="WormBaseParasite"/>
        </authorList>
    </citation>
    <scope>IDENTIFICATION</scope>
</reference>
<dbReference type="WBParaSite" id="Gr19_v10_g2618.t1">
    <property type="protein sequence ID" value="Gr19_v10_g2618.t1"/>
    <property type="gene ID" value="Gr19_v10_g2618"/>
</dbReference>
<protein>
    <submittedName>
        <fullName evidence="3">Uncharacterized protein</fullName>
    </submittedName>
</protein>
<evidence type="ECO:0000256" key="1">
    <source>
        <dbReference type="SAM" id="MobiDB-lite"/>
    </source>
</evidence>
<feature type="region of interest" description="Disordered" evidence="1">
    <location>
        <begin position="84"/>
        <end position="110"/>
    </location>
</feature>
<evidence type="ECO:0000313" key="2">
    <source>
        <dbReference type="Proteomes" id="UP000887572"/>
    </source>
</evidence>
<evidence type="ECO:0000313" key="3">
    <source>
        <dbReference type="WBParaSite" id="Gr19_v10_g2618.t1"/>
    </source>
</evidence>
<dbReference type="Proteomes" id="UP000887572">
    <property type="component" value="Unplaced"/>
</dbReference>
<organism evidence="2 3">
    <name type="scientific">Globodera rostochiensis</name>
    <name type="common">Golden nematode worm</name>
    <name type="synonym">Heterodera rostochiensis</name>
    <dbReference type="NCBI Taxonomy" id="31243"/>
    <lineage>
        <taxon>Eukaryota</taxon>
        <taxon>Metazoa</taxon>
        <taxon>Ecdysozoa</taxon>
        <taxon>Nematoda</taxon>
        <taxon>Chromadorea</taxon>
        <taxon>Rhabditida</taxon>
        <taxon>Tylenchina</taxon>
        <taxon>Tylenchomorpha</taxon>
        <taxon>Tylenchoidea</taxon>
        <taxon>Heteroderidae</taxon>
        <taxon>Heteroderinae</taxon>
        <taxon>Globodera</taxon>
    </lineage>
</organism>
<proteinExistence type="predicted"/>
<accession>A0A914HM44</accession>
<name>A0A914HM44_GLORO</name>
<keyword evidence="2" id="KW-1185">Reference proteome</keyword>
<sequence>MFSSTAEAFLSKASNDLTPYQLATDNYPHKISSIILSSILHFLLLAISPTGHPNWKLLQLHLPRLQRVHRRAMRWARLKTFESAASPCPEGSGSSQSKRSIGMNMKHDVI</sequence>